<feature type="compositionally biased region" description="Polar residues" evidence="1">
    <location>
        <begin position="345"/>
        <end position="359"/>
    </location>
</feature>
<reference evidence="2" key="1">
    <citation type="submission" date="2021-02" db="EMBL/GenBank/DDBJ databases">
        <title>Natronogracilivirga saccharolytica gen. nov. sp. nov. a new anaerobic, haloalkiliphilic carbohydrate-fermenting bacterium from soda lake and proposing of Cyclonatronumiaceae fam. nov. in the phylum Balneolaeota.</title>
        <authorList>
            <person name="Zhilina T.N."/>
            <person name="Sorokin D.Y."/>
            <person name="Zavarzina D.G."/>
            <person name="Toshchakov S.V."/>
            <person name="Kublanov I.V."/>
        </authorList>
    </citation>
    <scope>NUCLEOTIDE SEQUENCE</scope>
    <source>
        <strain evidence="2">Z-1702</strain>
    </source>
</reference>
<organism evidence="2 3">
    <name type="scientific">Natronogracilivirga saccharolytica</name>
    <dbReference type="NCBI Taxonomy" id="2812953"/>
    <lineage>
        <taxon>Bacteria</taxon>
        <taxon>Pseudomonadati</taxon>
        <taxon>Balneolota</taxon>
        <taxon>Balneolia</taxon>
        <taxon>Balneolales</taxon>
        <taxon>Cyclonatronaceae</taxon>
        <taxon>Natronogracilivirga</taxon>
    </lineage>
</organism>
<feature type="compositionally biased region" description="Basic and acidic residues" evidence="1">
    <location>
        <begin position="267"/>
        <end position="276"/>
    </location>
</feature>
<accession>A0A8J7RKR1</accession>
<dbReference type="Proteomes" id="UP000673975">
    <property type="component" value="Unassembled WGS sequence"/>
</dbReference>
<proteinExistence type="predicted"/>
<dbReference type="AlphaFoldDB" id="A0A8J7RKR1"/>
<feature type="compositionally biased region" description="Basic and acidic residues" evidence="1">
    <location>
        <begin position="313"/>
        <end position="324"/>
    </location>
</feature>
<feature type="compositionally biased region" description="Basic and acidic residues" evidence="1">
    <location>
        <begin position="285"/>
        <end position="306"/>
    </location>
</feature>
<name>A0A8J7RKR1_9BACT</name>
<feature type="region of interest" description="Disordered" evidence="1">
    <location>
        <begin position="439"/>
        <end position="467"/>
    </location>
</feature>
<evidence type="ECO:0000256" key="1">
    <source>
        <dbReference type="SAM" id="MobiDB-lite"/>
    </source>
</evidence>
<keyword evidence="3" id="KW-1185">Reference proteome</keyword>
<dbReference type="EMBL" id="JAFIDN010000001">
    <property type="protein sequence ID" value="MBP3191449.1"/>
    <property type="molecule type" value="Genomic_DNA"/>
</dbReference>
<gene>
    <name evidence="2" type="ORF">NATSA_02115</name>
</gene>
<feature type="compositionally biased region" description="Acidic residues" evidence="1">
    <location>
        <begin position="443"/>
        <end position="462"/>
    </location>
</feature>
<sequence length="549" mass="62643">MEKLIQVIIKNQKKKLDDRRSHYTPEELLSAGLPDFLVRRMRVELTRRVDESVTMPESKWADMSSGSVRDAWDRFLESVHQGVRMPADQAESVLADSLKDLLDMMITPRAFLPDYIFGDETELKRETVKQRLQGVVVYEYFATAIPRFMEKKQREVLTKEQADRIIERLDERVTSKYNSLKWASLFDPWFELMGESIDSEYFSMFFRDKGKPGVARLFDAEKKGVNRDRLIEIISRPLLYDDDELDDVGADLLGPEDSAPAVSDDGSAVKESKVRSGDASARQSSLREDNPEEKKDKNTKSIRTEWSRLQSEMSRRQRDRDDSGRAGAASDAAPENEDAEEKPTKTSLSKVSDDISSGRSHSDSEAGPDEEENLVARFRKVNGGRDQDSTLNSRLNTGFGGSGEDDEPLYSKLKKTETSGSDQDDVPIWQQFTQVPYEFSSDEREDDVSAGEQEAQSDDDDSGMIPGNAGLEDIRSYVRDMEKQFINELFNGNKNAYLMALDEISQRKSWSQAGEFISREVFDRNMIDIYSDTAIHFTDRMQTYFSERT</sequence>
<evidence type="ECO:0000313" key="3">
    <source>
        <dbReference type="Proteomes" id="UP000673975"/>
    </source>
</evidence>
<dbReference type="RefSeq" id="WP_210509978.1">
    <property type="nucleotide sequence ID" value="NZ_JAFIDN010000001.1"/>
</dbReference>
<protein>
    <submittedName>
        <fullName evidence="2">Uncharacterized protein</fullName>
    </submittedName>
</protein>
<feature type="region of interest" description="Disordered" evidence="1">
    <location>
        <begin position="250"/>
        <end position="426"/>
    </location>
</feature>
<evidence type="ECO:0000313" key="2">
    <source>
        <dbReference type="EMBL" id="MBP3191449.1"/>
    </source>
</evidence>
<comment type="caution">
    <text evidence="2">The sequence shown here is derived from an EMBL/GenBank/DDBJ whole genome shotgun (WGS) entry which is preliminary data.</text>
</comment>